<evidence type="ECO:0000259" key="1">
    <source>
        <dbReference type="Pfam" id="PF11976"/>
    </source>
</evidence>
<dbReference type="Pfam" id="PF11976">
    <property type="entry name" value="Rad60-SLD"/>
    <property type="match status" value="1"/>
</dbReference>
<dbReference type="PANTHER" id="PTHR10562">
    <property type="entry name" value="SMALL UBIQUITIN-RELATED MODIFIER"/>
    <property type="match status" value="1"/>
</dbReference>
<evidence type="ECO:0000313" key="2">
    <source>
        <dbReference type="EMBL" id="KAF4384466.1"/>
    </source>
</evidence>
<dbReference type="Gene3D" id="3.10.20.90">
    <property type="entry name" value="Phosphatidylinositol 3-kinase Catalytic Subunit, Chain A, domain 1"/>
    <property type="match status" value="1"/>
</dbReference>
<dbReference type="InterPro" id="IPR022617">
    <property type="entry name" value="Rad60/SUMO-like_dom"/>
</dbReference>
<accession>A0A7J6GNG2</accession>
<name>A0A7J6GNG2_CANSA</name>
<dbReference type="SUPFAM" id="SSF54236">
    <property type="entry name" value="Ubiquitin-like"/>
    <property type="match status" value="1"/>
</dbReference>
<dbReference type="InterPro" id="IPR029071">
    <property type="entry name" value="Ubiquitin-like_domsf"/>
</dbReference>
<gene>
    <name evidence="2" type="ORF">G4B88_007103</name>
</gene>
<dbReference type="Proteomes" id="UP000583929">
    <property type="component" value="Unassembled WGS sequence"/>
</dbReference>
<organism evidence="2 3">
    <name type="scientific">Cannabis sativa</name>
    <name type="common">Hemp</name>
    <name type="synonym">Marijuana</name>
    <dbReference type="NCBI Taxonomy" id="3483"/>
    <lineage>
        <taxon>Eukaryota</taxon>
        <taxon>Viridiplantae</taxon>
        <taxon>Streptophyta</taxon>
        <taxon>Embryophyta</taxon>
        <taxon>Tracheophyta</taxon>
        <taxon>Spermatophyta</taxon>
        <taxon>Magnoliopsida</taxon>
        <taxon>eudicotyledons</taxon>
        <taxon>Gunneridae</taxon>
        <taxon>Pentapetalae</taxon>
        <taxon>rosids</taxon>
        <taxon>fabids</taxon>
        <taxon>Rosales</taxon>
        <taxon>Cannabaceae</taxon>
        <taxon>Cannabis</taxon>
    </lineage>
</organism>
<reference evidence="2 3" key="1">
    <citation type="journal article" date="2020" name="bioRxiv">
        <title>Sequence and annotation of 42 cannabis genomes reveals extensive copy number variation in cannabinoid synthesis and pathogen resistance genes.</title>
        <authorList>
            <person name="Mckernan K.J."/>
            <person name="Helbert Y."/>
            <person name="Kane L.T."/>
            <person name="Ebling H."/>
            <person name="Zhang L."/>
            <person name="Liu B."/>
            <person name="Eaton Z."/>
            <person name="Mclaughlin S."/>
            <person name="Kingan S."/>
            <person name="Baybayan P."/>
            <person name="Concepcion G."/>
            <person name="Jordan M."/>
            <person name="Riva A."/>
            <person name="Barbazuk W."/>
            <person name="Harkins T."/>
        </authorList>
    </citation>
    <scope>NUCLEOTIDE SEQUENCE [LARGE SCALE GENOMIC DNA]</scope>
    <source>
        <strain evidence="3">cv. Jamaican Lion 4</strain>
        <tissue evidence="2">Leaf</tissue>
    </source>
</reference>
<evidence type="ECO:0000313" key="3">
    <source>
        <dbReference type="Proteomes" id="UP000583929"/>
    </source>
</evidence>
<dbReference type="AlphaFoldDB" id="A0A7J6GNG2"/>
<keyword evidence="3" id="KW-1185">Reference proteome</keyword>
<dbReference type="EMBL" id="JAATIQ010000091">
    <property type="protein sequence ID" value="KAF4384466.1"/>
    <property type="molecule type" value="Genomic_DNA"/>
</dbReference>
<protein>
    <recommendedName>
        <fullName evidence="1">Rad60/SUMO-like domain-containing protein</fullName>
    </recommendedName>
</protein>
<sequence length="123" mass="14113">MSVLGQKRKCMDQEEENCDDDQRVSIKVVSQGTANKETYFKINKKCRLFRLLQTFCNHQNVDYRDMQFLFNGKRISPKHTPHSSSKLCKLIDMLKMKDDDQIDAMMHTDGGGSGCDRGGNNAF</sequence>
<comment type="caution">
    <text evidence="2">The sequence shown here is derived from an EMBL/GenBank/DDBJ whole genome shotgun (WGS) entry which is preliminary data.</text>
</comment>
<proteinExistence type="predicted"/>
<feature type="domain" description="Rad60/SUMO-like" evidence="1">
    <location>
        <begin position="26"/>
        <end position="105"/>
    </location>
</feature>